<proteinExistence type="predicted"/>
<protein>
    <submittedName>
        <fullName evidence="1">Uncharacterized protein</fullName>
    </submittedName>
</protein>
<gene>
    <name evidence="1" type="ORF">G5714_005038</name>
</gene>
<sequence>MFPHFSDVKGLILLEFSLMFGAEEKWNTSFKEIIQEAWNLKETALLKQHLKAVLNDDPDVSSKYASVYLHLLVFPPTPHTKYTHHELAIIIQNTSSSSPQTSVSLVPSSQVGLQVGAERLCYVFAFSNGNDGRGCVYAWPEHLSGGERCSAGDRCHVGAHVLDRER</sequence>
<dbReference type="AlphaFoldDB" id="A0A7J6D719"/>
<keyword evidence="2" id="KW-1185">Reference proteome</keyword>
<dbReference type="EMBL" id="JAAMOB010000004">
    <property type="protein sequence ID" value="KAF4114815.1"/>
    <property type="molecule type" value="Genomic_DNA"/>
</dbReference>
<accession>A0A7J6D719</accession>
<comment type="caution">
    <text evidence="1">The sequence shown here is derived from an EMBL/GenBank/DDBJ whole genome shotgun (WGS) entry which is preliminary data.</text>
</comment>
<organism evidence="1 2">
    <name type="scientific">Onychostoma macrolepis</name>
    <dbReference type="NCBI Taxonomy" id="369639"/>
    <lineage>
        <taxon>Eukaryota</taxon>
        <taxon>Metazoa</taxon>
        <taxon>Chordata</taxon>
        <taxon>Craniata</taxon>
        <taxon>Vertebrata</taxon>
        <taxon>Euteleostomi</taxon>
        <taxon>Actinopterygii</taxon>
        <taxon>Neopterygii</taxon>
        <taxon>Teleostei</taxon>
        <taxon>Ostariophysi</taxon>
        <taxon>Cypriniformes</taxon>
        <taxon>Cyprinidae</taxon>
        <taxon>Acrossocheilinae</taxon>
        <taxon>Onychostoma</taxon>
    </lineage>
</organism>
<reference evidence="1 2" key="1">
    <citation type="submission" date="2020-04" db="EMBL/GenBank/DDBJ databases">
        <title>Chromosome-level genome assembly of a cyprinid fish Onychostoma macrolepis by integration of Nanopore Sequencing, Bionano and Hi-C technology.</title>
        <authorList>
            <person name="Wang D."/>
        </authorList>
    </citation>
    <scope>NUCLEOTIDE SEQUENCE [LARGE SCALE GENOMIC DNA]</scope>
    <source>
        <strain evidence="1">SWU-2019</strain>
        <tissue evidence="1">Muscle</tissue>
    </source>
</reference>
<dbReference type="Proteomes" id="UP000579812">
    <property type="component" value="Unassembled WGS sequence"/>
</dbReference>
<evidence type="ECO:0000313" key="2">
    <source>
        <dbReference type="Proteomes" id="UP000579812"/>
    </source>
</evidence>
<name>A0A7J6D719_9TELE</name>
<evidence type="ECO:0000313" key="1">
    <source>
        <dbReference type="EMBL" id="KAF4114815.1"/>
    </source>
</evidence>